<dbReference type="AlphaFoldDB" id="A0A812H6Q4"/>
<evidence type="ECO:0000313" key="2">
    <source>
        <dbReference type="Proteomes" id="UP000604046"/>
    </source>
</evidence>
<comment type="caution">
    <text evidence="1">The sequence shown here is derived from an EMBL/GenBank/DDBJ whole genome shotgun (WGS) entry which is preliminary data.</text>
</comment>
<reference evidence="1" key="1">
    <citation type="submission" date="2021-02" db="EMBL/GenBank/DDBJ databases">
        <authorList>
            <person name="Dougan E. K."/>
            <person name="Rhodes N."/>
            <person name="Thang M."/>
            <person name="Chan C."/>
        </authorList>
    </citation>
    <scope>NUCLEOTIDE SEQUENCE</scope>
</reference>
<sequence>MPGSCESFRCENLRQPFHHNFTSSFSVSMQEQARSSQQGPNLQVSRFRLSCAPRRTGNRKITLTPLTDPDAFTRGLGNSLPCRCFSFSRPFLGSFLCSCGAAVGCPKKESFERGWACHASHCWLELKLIFL</sequence>
<protein>
    <submittedName>
        <fullName evidence="1">Uncharacterized protein</fullName>
    </submittedName>
</protein>
<gene>
    <name evidence="1" type="ORF">SNAT2548_LOCUS1140</name>
</gene>
<evidence type="ECO:0000313" key="1">
    <source>
        <dbReference type="EMBL" id="CAE6939108.1"/>
    </source>
</evidence>
<proteinExistence type="predicted"/>
<dbReference type="Proteomes" id="UP000604046">
    <property type="component" value="Unassembled WGS sequence"/>
</dbReference>
<keyword evidence="2" id="KW-1185">Reference proteome</keyword>
<accession>A0A812H6Q4</accession>
<dbReference type="OrthoDB" id="406419at2759"/>
<name>A0A812H6Q4_9DINO</name>
<dbReference type="EMBL" id="CAJNDS010000060">
    <property type="protein sequence ID" value="CAE6939108.1"/>
    <property type="molecule type" value="Genomic_DNA"/>
</dbReference>
<organism evidence="1 2">
    <name type="scientific">Symbiodinium natans</name>
    <dbReference type="NCBI Taxonomy" id="878477"/>
    <lineage>
        <taxon>Eukaryota</taxon>
        <taxon>Sar</taxon>
        <taxon>Alveolata</taxon>
        <taxon>Dinophyceae</taxon>
        <taxon>Suessiales</taxon>
        <taxon>Symbiodiniaceae</taxon>
        <taxon>Symbiodinium</taxon>
    </lineage>
</organism>